<dbReference type="GO" id="GO:0008168">
    <property type="term" value="F:methyltransferase activity"/>
    <property type="evidence" value="ECO:0007669"/>
    <property type="project" value="UniProtKB-KW"/>
</dbReference>
<dbReference type="CDD" id="cd02440">
    <property type="entry name" value="AdoMet_MTases"/>
    <property type="match status" value="1"/>
</dbReference>
<dbReference type="RefSeq" id="WP_198027742.1">
    <property type="nucleotide sequence ID" value="NZ_JAUSUY010000006.1"/>
</dbReference>
<evidence type="ECO:0000259" key="2">
    <source>
        <dbReference type="Pfam" id="PF08241"/>
    </source>
</evidence>
<dbReference type="Proteomes" id="UP001248709">
    <property type="component" value="Unassembled WGS sequence"/>
</dbReference>
<evidence type="ECO:0000256" key="1">
    <source>
        <dbReference type="ARBA" id="ARBA00022679"/>
    </source>
</evidence>
<proteinExistence type="predicted"/>
<name>A0ABU3H617_9BACL</name>
<dbReference type="PANTHER" id="PTHR44068">
    <property type="entry name" value="ZGC:194242"/>
    <property type="match status" value="1"/>
</dbReference>
<organism evidence="3 4">
    <name type="scientific">Paenibacillus forsythiae</name>
    <dbReference type="NCBI Taxonomy" id="365616"/>
    <lineage>
        <taxon>Bacteria</taxon>
        <taxon>Bacillati</taxon>
        <taxon>Bacillota</taxon>
        <taxon>Bacilli</taxon>
        <taxon>Bacillales</taxon>
        <taxon>Paenibacillaceae</taxon>
        <taxon>Paenibacillus</taxon>
    </lineage>
</organism>
<dbReference type="SUPFAM" id="SSF158997">
    <property type="entry name" value="Trm112p-like"/>
    <property type="match status" value="1"/>
</dbReference>
<dbReference type="GO" id="GO:0032259">
    <property type="term" value="P:methylation"/>
    <property type="evidence" value="ECO:0007669"/>
    <property type="project" value="UniProtKB-KW"/>
</dbReference>
<evidence type="ECO:0000313" key="4">
    <source>
        <dbReference type="Proteomes" id="UP001248709"/>
    </source>
</evidence>
<dbReference type="Gene3D" id="3.40.50.150">
    <property type="entry name" value="Vaccinia Virus protein VP39"/>
    <property type="match status" value="1"/>
</dbReference>
<keyword evidence="4" id="KW-1185">Reference proteome</keyword>
<dbReference type="Pfam" id="PF08241">
    <property type="entry name" value="Methyltransf_11"/>
    <property type="match status" value="1"/>
</dbReference>
<protein>
    <submittedName>
        <fullName evidence="3">SAM-dependent methyltransferase</fullName>
    </submittedName>
</protein>
<evidence type="ECO:0000313" key="3">
    <source>
        <dbReference type="EMBL" id="MDT3426266.1"/>
    </source>
</evidence>
<feature type="domain" description="Methyltransferase type 11" evidence="2">
    <location>
        <begin position="133"/>
        <end position="227"/>
    </location>
</feature>
<keyword evidence="1" id="KW-0808">Transferase</keyword>
<dbReference type="SUPFAM" id="SSF53335">
    <property type="entry name" value="S-adenosyl-L-methionine-dependent methyltransferases"/>
    <property type="match status" value="1"/>
</dbReference>
<reference evidence="3 4" key="1">
    <citation type="submission" date="2023-07" db="EMBL/GenBank/DDBJ databases">
        <title>Genomic Encyclopedia of Type Strains, Phase IV (KMG-IV): sequencing the most valuable type-strain genomes for metagenomic binning, comparative biology and taxonomic classification.</title>
        <authorList>
            <person name="Goeker M."/>
        </authorList>
    </citation>
    <scope>NUCLEOTIDE SEQUENCE [LARGE SCALE GENOMIC DNA]</scope>
    <source>
        <strain evidence="3 4">T98</strain>
    </source>
</reference>
<dbReference type="InterPro" id="IPR013216">
    <property type="entry name" value="Methyltransf_11"/>
</dbReference>
<accession>A0ABU3H617</accession>
<dbReference type="Gene3D" id="2.20.25.10">
    <property type="match status" value="1"/>
</dbReference>
<keyword evidence="3" id="KW-0489">Methyltransferase</keyword>
<dbReference type="PANTHER" id="PTHR44068:SF11">
    <property type="entry name" value="GERANYL DIPHOSPHATE 2-C-METHYLTRANSFERASE"/>
    <property type="match status" value="1"/>
</dbReference>
<dbReference type="InterPro" id="IPR050447">
    <property type="entry name" value="Erg6_SMT_methyltransf"/>
</dbReference>
<dbReference type="InterPro" id="IPR029063">
    <property type="entry name" value="SAM-dependent_MTases_sf"/>
</dbReference>
<sequence>MSKAWQATGMTWACPQCKQLLEKRESSFHCTSCGASYPVQGGSIPYLLPESSAQETLEEKARKAAVKEMFTSFNRALEDNGVSRFSTFINWGYAESGDENGGAGNLPRGVNHQSLRLLKEIMHGVEVQGKDVLEIACGRGGNIRALCKSYGPRSVAGLDLTEANIAFCLANNRYAQASYCVGDAEELPLPDASCDIVLNIESSDLYPRIIRFYDEVFRVLKAGGVFVYADDLDALKFEEGERYLLQLGFEVLLSRDISEQVLLASDLARGSRLAALGSTLGKEDAVWETMGVPGTSIYDDMRAGKRRYKILHLAKKA</sequence>
<comment type="caution">
    <text evidence="3">The sequence shown here is derived from an EMBL/GenBank/DDBJ whole genome shotgun (WGS) entry which is preliminary data.</text>
</comment>
<gene>
    <name evidence="3" type="ORF">J2Z22_001792</name>
</gene>
<dbReference type="EMBL" id="JAUSUY010000006">
    <property type="protein sequence ID" value="MDT3426266.1"/>
    <property type="molecule type" value="Genomic_DNA"/>
</dbReference>